<organism evidence="2 3">
    <name type="scientific">Methylobacterium brachythecii</name>
    <dbReference type="NCBI Taxonomy" id="1176177"/>
    <lineage>
        <taxon>Bacteria</taxon>
        <taxon>Pseudomonadati</taxon>
        <taxon>Pseudomonadota</taxon>
        <taxon>Alphaproteobacteria</taxon>
        <taxon>Hyphomicrobiales</taxon>
        <taxon>Methylobacteriaceae</taxon>
        <taxon>Methylobacterium</taxon>
    </lineage>
</organism>
<dbReference type="EMBL" id="BSPG01000003">
    <property type="protein sequence ID" value="GLS42923.1"/>
    <property type="molecule type" value="Genomic_DNA"/>
</dbReference>
<evidence type="ECO:0000313" key="1">
    <source>
        <dbReference type="EMBL" id="GLS42923.1"/>
    </source>
</evidence>
<sequence length="90" mass="10184">MTPLADLPPDVARRRIIGTRDAAAFCGLSIPTFRRLHDRKAIPAGIRLSERRLGWRIGDLSDWTDCRAAGREWHEYRASLAGNDNLINSR</sequence>
<dbReference type="Proteomes" id="UP001156881">
    <property type="component" value="Unassembled WGS sequence"/>
</dbReference>
<dbReference type="GO" id="GO:0003677">
    <property type="term" value="F:DNA binding"/>
    <property type="evidence" value="ECO:0007669"/>
    <property type="project" value="UniProtKB-KW"/>
</dbReference>
<evidence type="ECO:0000313" key="4">
    <source>
        <dbReference type="Proteomes" id="UP001156881"/>
    </source>
</evidence>
<dbReference type="AlphaFoldDB" id="A0A7W6AHN4"/>
<reference evidence="1" key="4">
    <citation type="submission" date="2023-01" db="EMBL/GenBank/DDBJ databases">
        <title>Draft genome sequence of Methylobacterium brachythecii strain NBRC 107710.</title>
        <authorList>
            <person name="Sun Q."/>
            <person name="Mori K."/>
        </authorList>
    </citation>
    <scope>NUCLEOTIDE SEQUENCE</scope>
    <source>
        <strain evidence="1">NBRC 107710</strain>
    </source>
</reference>
<proteinExistence type="predicted"/>
<keyword evidence="2" id="KW-0238">DNA-binding</keyword>
<reference evidence="4" key="2">
    <citation type="journal article" date="2019" name="Int. J. Syst. Evol. Microbiol.">
        <title>The Global Catalogue of Microorganisms (GCM) 10K type strain sequencing project: providing services to taxonomists for standard genome sequencing and annotation.</title>
        <authorList>
            <consortium name="The Broad Institute Genomics Platform"/>
            <consortium name="The Broad Institute Genome Sequencing Center for Infectious Disease"/>
            <person name="Wu L."/>
            <person name="Ma J."/>
        </authorList>
    </citation>
    <scope>NUCLEOTIDE SEQUENCE [LARGE SCALE GENOMIC DNA]</scope>
    <source>
        <strain evidence="4">NBRC 107710</strain>
    </source>
</reference>
<evidence type="ECO:0000313" key="2">
    <source>
        <dbReference type="EMBL" id="MBB3901349.1"/>
    </source>
</evidence>
<reference evidence="2 3" key="3">
    <citation type="submission" date="2020-08" db="EMBL/GenBank/DDBJ databases">
        <title>Genomic Encyclopedia of Type Strains, Phase IV (KMG-IV): sequencing the most valuable type-strain genomes for metagenomic binning, comparative biology and taxonomic classification.</title>
        <authorList>
            <person name="Goeker M."/>
        </authorList>
    </citation>
    <scope>NUCLEOTIDE SEQUENCE [LARGE SCALE GENOMIC DNA]</scope>
    <source>
        <strain evidence="2 3">DSM 24105</strain>
    </source>
</reference>
<comment type="caution">
    <text evidence="2">The sequence shown here is derived from an EMBL/GenBank/DDBJ whole genome shotgun (WGS) entry which is preliminary data.</text>
</comment>
<dbReference type="Proteomes" id="UP000517759">
    <property type="component" value="Unassembled WGS sequence"/>
</dbReference>
<gene>
    <name evidence="1" type="ORF">GCM10007884_09080</name>
    <name evidence="2" type="ORF">GGR33_000835</name>
</gene>
<reference evidence="1" key="1">
    <citation type="journal article" date="2014" name="Int. J. Syst. Evol. Microbiol.">
        <title>Complete genome of a new Firmicutes species belonging to the dominant human colonic microbiota ('Ruminococcus bicirculans') reveals two chromosomes and a selective capacity to utilize plant glucans.</title>
        <authorList>
            <consortium name="NISC Comparative Sequencing Program"/>
            <person name="Wegmann U."/>
            <person name="Louis P."/>
            <person name="Goesmann A."/>
            <person name="Henrissat B."/>
            <person name="Duncan S.H."/>
            <person name="Flint H.J."/>
        </authorList>
    </citation>
    <scope>NUCLEOTIDE SEQUENCE</scope>
    <source>
        <strain evidence="1">NBRC 107710</strain>
    </source>
</reference>
<dbReference type="EMBL" id="JACIDN010000002">
    <property type="protein sequence ID" value="MBB3901349.1"/>
    <property type="molecule type" value="Genomic_DNA"/>
</dbReference>
<protein>
    <submittedName>
        <fullName evidence="2">Putative DNA-binding transcriptional regulator AlpA</fullName>
    </submittedName>
</protein>
<accession>A0A7W6AHN4</accession>
<keyword evidence="4" id="KW-1185">Reference proteome</keyword>
<name>A0A7W6AHN4_9HYPH</name>
<evidence type="ECO:0000313" key="3">
    <source>
        <dbReference type="Proteomes" id="UP000517759"/>
    </source>
</evidence>